<dbReference type="AlphaFoldDB" id="D8JPY6"/>
<sequence>MSNFWRSAAIRGAMFFALWVILTLGDRNDFAVGIFAAIIATWISLFLLPPAPTHPSLLPLLKFMLHFFRQSVIAGLDVAKRAFDPKLPLNPGYVQFSCPISAGPARSAFCALSSLLPGTMPVKSDATGNVLVHCLDTLQPVVEQLSKDASLFRAAAGAVRNDG</sequence>
<reference evidence="9" key="1">
    <citation type="journal article" date="2011" name="J. Bacteriol.">
        <title>Genome sequences of eight morphologically diverse alphaproteobacteria.</title>
        <authorList>
            <consortium name="US DOE Joint Genome Institute"/>
            <person name="Brown P.J."/>
            <person name="Kysela D.T."/>
            <person name="Buechlein A."/>
            <person name="Hemmerich C."/>
            <person name="Brun Y.V."/>
        </authorList>
    </citation>
    <scope>NUCLEOTIDE SEQUENCE [LARGE SCALE GENOMIC DNA]</scope>
    <source>
        <strain evidence="9">ATCC 51888 / DSM 1869 / NCIB 11706 / TK 0415</strain>
    </source>
</reference>
<evidence type="ECO:0000256" key="7">
    <source>
        <dbReference type="SAM" id="Phobius"/>
    </source>
</evidence>
<name>D8JPY6_HYPDA</name>
<evidence type="ECO:0000256" key="3">
    <source>
        <dbReference type="ARBA" id="ARBA00022475"/>
    </source>
</evidence>
<dbReference type="Pfam" id="PF01899">
    <property type="entry name" value="MNHE"/>
    <property type="match status" value="1"/>
</dbReference>
<evidence type="ECO:0000256" key="4">
    <source>
        <dbReference type="ARBA" id="ARBA00022692"/>
    </source>
</evidence>
<evidence type="ECO:0008006" key="10">
    <source>
        <dbReference type="Google" id="ProtNLM"/>
    </source>
</evidence>
<keyword evidence="3" id="KW-1003">Cell membrane</keyword>
<evidence type="ECO:0000256" key="1">
    <source>
        <dbReference type="ARBA" id="ARBA00004651"/>
    </source>
</evidence>
<keyword evidence="5 7" id="KW-1133">Transmembrane helix</keyword>
<dbReference type="GO" id="GO:0008324">
    <property type="term" value="F:monoatomic cation transmembrane transporter activity"/>
    <property type="evidence" value="ECO:0007669"/>
    <property type="project" value="InterPro"/>
</dbReference>
<evidence type="ECO:0000256" key="2">
    <source>
        <dbReference type="ARBA" id="ARBA00006228"/>
    </source>
</evidence>
<comment type="similarity">
    <text evidence="2">Belongs to the CPA3 antiporters (TC 2.A.63) subunit E family.</text>
</comment>
<dbReference type="PANTHER" id="PTHR34584:SF1">
    <property type="entry name" value="NA(+)_H(+) ANTIPORTER SUBUNIT E1"/>
    <property type="match status" value="1"/>
</dbReference>
<gene>
    <name evidence="8" type="ordered locus">Hden_2070</name>
</gene>
<feature type="transmembrane region" description="Helical" evidence="7">
    <location>
        <begin position="30"/>
        <end position="48"/>
    </location>
</feature>
<dbReference type="EMBL" id="CP002083">
    <property type="protein sequence ID" value="ADJ23870.1"/>
    <property type="molecule type" value="Genomic_DNA"/>
</dbReference>
<dbReference type="PANTHER" id="PTHR34584">
    <property type="entry name" value="NA(+)/H(+) ANTIPORTER SUBUNIT E1"/>
    <property type="match status" value="1"/>
</dbReference>
<comment type="subcellular location">
    <subcellularLocation>
        <location evidence="1">Cell membrane</location>
        <topology evidence="1">Multi-pass membrane protein</topology>
    </subcellularLocation>
</comment>
<feature type="transmembrane region" description="Helical" evidence="7">
    <location>
        <begin position="7"/>
        <end position="24"/>
    </location>
</feature>
<proteinExistence type="inferred from homology"/>
<keyword evidence="6 7" id="KW-0472">Membrane</keyword>
<evidence type="ECO:0000313" key="9">
    <source>
        <dbReference type="Proteomes" id="UP000002033"/>
    </source>
</evidence>
<evidence type="ECO:0000256" key="6">
    <source>
        <dbReference type="ARBA" id="ARBA00023136"/>
    </source>
</evidence>
<dbReference type="KEGG" id="hdn:Hden_2070"/>
<accession>D8JPY6</accession>
<keyword evidence="9" id="KW-1185">Reference proteome</keyword>
<evidence type="ECO:0000256" key="5">
    <source>
        <dbReference type="ARBA" id="ARBA00022989"/>
    </source>
</evidence>
<organism evidence="8 9">
    <name type="scientific">Hyphomicrobium denitrificans (strain ATCC 51888 / DSM 1869 / NCIMB 11706 / TK 0415)</name>
    <dbReference type="NCBI Taxonomy" id="582899"/>
    <lineage>
        <taxon>Bacteria</taxon>
        <taxon>Pseudomonadati</taxon>
        <taxon>Pseudomonadota</taxon>
        <taxon>Alphaproteobacteria</taxon>
        <taxon>Hyphomicrobiales</taxon>
        <taxon>Hyphomicrobiaceae</taxon>
        <taxon>Hyphomicrobium</taxon>
    </lineage>
</organism>
<dbReference type="STRING" id="582899.Hden_2070"/>
<dbReference type="eggNOG" id="COG1863">
    <property type="taxonomic scope" value="Bacteria"/>
</dbReference>
<dbReference type="InterPro" id="IPR002758">
    <property type="entry name" value="Cation_antiport_E"/>
</dbReference>
<protein>
    <recommendedName>
        <fullName evidence="10">Cation antiporter</fullName>
    </recommendedName>
</protein>
<dbReference type="Proteomes" id="UP000002033">
    <property type="component" value="Chromosome"/>
</dbReference>
<evidence type="ECO:0000313" key="8">
    <source>
        <dbReference type="EMBL" id="ADJ23870.1"/>
    </source>
</evidence>
<dbReference type="GO" id="GO:0005886">
    <property type="term" value="C:plasma membrane"/>
    <property type="evidence" value="ECO:0007669"/>
    <property type="project" value="UniProtKB-SubCell"/>
</dbReference>
<dbReference type="HOGENOM" id="CLU_086615_1_1_5"/>
<keyword evidence="4 7" id="KW-0812">Transmembrane</keyword>